<proteinExistence type="predicted"/>
<comment type="caution">
    <text evidence="2">The sequence shown here is derived from an EMBL/GenBank/DDBJ whole genome shotgun (WGS) entry which is preliminary data.</text>
</comment>
<evidence type="ECO:0000259" key="1">
    <source>
        <dbReference type="Pfam" id="PF22289"/>
    </source>
</evidence>
<evidence type="ECO:0000313" key="3">
    <source>
        <dbReference type="Proteomes" id="UP001139011"/>
    </source>
</evidence>
<dbReference type="Proteomes" id="UP001139011">
    <property type="component" value="Unassembled WGS sequence"/>
</dbReference>
<feature type="domain" description="Dimethylamine monooxygenase subunit DmmA-like C-terminal" evidence="1">
    <location>
        <begin position="98"/>
        <end position="148"/>
    </location>
</feature>
<dbReference type="AlphaFoldDB" id="A0A9X2BBM3"/>
<reference evidence="2" key="1">
    <citation type="submission" date="2021-09" db="EMBL/GenBank/DDBJ databases">
        <title>Genome analysis of Fictibacillus sp. KIGAM418 isolated from marine sediment.</title>
        <authorList>
            <person name="Seo M.-J."/>
            <person name="Cho E.-S."/>
            <person name="Hwang C.Y."/>
        </authorList>
    </citation>
    <scope>NUCLEOTIDE SEQUENCE</scope>
    <source>
        <strain evidence="2">KIGAM418</strain>
    </source>
</reference>
<sequence length="153" mass="17670">MRFVPGKRKYLVSGDTYGIRLLQPITQKIMEQKKPFERMELTDEVKVRSWLSQQKMGCYLYVSAAWPEIERLKNITEEIGFLSEEEVQFIGHGERVIQVFCCRCHGLTELKVTHSETLQDGIEITCCQCALLLSVSDHYSSLRNAYLGYVAKL</sequence>
<name>A0A9X2BBM3_9BACL</name>
<dbReference type="Pfam" id="PF22289">
    <property type="entry name" value="DmmA-like_C"/>
    <property type="match status" value="1"/>
</dbReference>
<organism evidence="2 3">
    <name type="scientific">Fictibacillus marinisediminis</name>
    <dbReference type="NCBI Taxonomy" id="2878389"/>
    <lineage>
        <taxon>Bacteria</taxon>
        <taxon>Bacillati</taxon>
        <taxon>Bacillota</taxon>
        <taxon>Bacilli</taxon>
        <taxon>Bacillales</taxon>
        <taxon>Fictibacillaceae</taxon>
        <taxon>Fictibacillus</taxon>
    </lineage>
</organism>
<accession>A0A9X2BBM3</accession>
<protein>
    <recommendedName>
        <fullName evidence="1">Dimethylamine monooxygenase subunit DmmA-like C-terminal domain-containing protein</fullName>
    </recommendedName>
</protein>
<gene>
    <name evidence="2" type="ORF">LCY76_02870</name>
</gene>
<dbReference type="RefSeq" id="WP_248251381.1">
    <property type="nucleotide sequence ID" value="NZ_JAIWJX010000002.1"/>
</dbReference>
<evidence type="ECO:0000313" key="2">
    <source>
        <dbReference type="EMBL" id="MCK6255566.1"/>
    </source>
</evidence>
<dbReference type="EMBL" id="JAIWJX010000002">
    <property type="protein sequence ID" value="MCK6255566.1"/>
    <property type="molecule type" value="Genomic_DNA"/>
</dbReference>
<dbReference type="InterPro" id="IPR048037">
    <property type="entry name" value="DmmA-like_C"/>
</dbReference>
<keyword evidence="3" id="KW-1185">Reference proteome</keyword>